<accession>A0A656HJK4</accession>
<dbReference type="PANTHER" id="PTHR37423">
    <property type="entry name" value="SOLUBLE LYTIC MUREIN TRANSGLYCOSYLASE-RELATED"/>
    <property type="match status" value="1"/>
</dbReference>
<keyword evidence="4" id="KW-1185">Reference proteome</keyword>
<gene>
    <name evidence="3" type="ORF">Thini_3892</name>
</gene>
<dbReference type="CDD" id="cd13401">
    <property type="entry name" value="Slt70-like"/>
    <property type="match status" value="1"/>
</dbReference>
<dbReference type="RefSeq" id="WP_002710266.1">
    <property type="nucleotide sequence ID" value="NZ_JH651384.1"/>
</dbReference>
<dbReference type="PANTHER" id="PTHR37423:SF2">
    <property type="entry name" value="MEMBRANE-BOUND LYTIC MUREIN TRANSGLYCOSYLASE C"/>
    <property type="match status" value="1"/>
</dbReference>
<reference evidence="4" key="1">
    <citation type="journal article" date="2011" name="Stand. Genomic Sci.">
        <title>Genome sequence of the filamentous, gliding Thiothrix nivea neotype strain (JP2(T)).</title>
        <authorList>
            <person name="Lapidus A."/>
            <person name="Nolan M."/>
            <person name="Lucas S."/>
            <person name="Glavina Del Rio T."/>
            <person name="Tice H."/>
            <person name="Cheng J.F."/>
            <person name="Tapia R."/>
            <person name="Han C."/>
            <person name="Goodwin L."/>
            <person name="Pitluck S."/>
            <person name="Liolios K."/>
            <person name="Pagani I."/>
            <person name="Ivanova N."/>
            <person name="Huntemann M."/>
            <person name="Mavromatis K."/>
            <person name="Mikhailova N."/>
            <person name="Pati A."/>
            <person name="Chen A."/>
            <person name="Palaniappan K."/>
            <person name="Land M."/>
            <person name="Brambilla E.M."/>
            <person name="Rohde M."/>
            <person name="Abt B."/>
            <person name="Verbarg S."/>
            <person name="Goker M."/>
            <person name="Bristow J."/>
            <person name="Eisen J.A."/>
            <person name="Markowitz V."/>
            <person name="Hugenholtz P."/>
            <person name="Kyrpides N.C."/>
            <person name="Klenk H.P."/>
            <person name="Woyke T."/>
        </authorList>
    </citation>
    <scope>NUCLEOTIDE SEQUENCE [LARGE SCALE GENOMIC DNA]</scope>
    <source>
        <strain evidence="4">ATCC 35100 / DSM 5205 / JP2</strain>
    </source>
</reference>
<evidence type="ECO:0000259" key="2">
    <source>
        <dbReference type="PROSITE" id="PS51782"/>
    </source>
</evidence>
<dbReference type="Proteomes" id="UP000005317">
    <property type="component" value="Unassembled WGS sequence"/>
</dbReference>
<evidence type="ECO:0000313" key="4">
    <source>
        <dbReference type="Proteomes" id="UP000005317"/>
    </source>
</evidence>
<feature type="domain" description="LysM" evidence="2">
    <location>
        <begin position="540"/>
        <end position="584"/>
    </location>
</feature>
<dbReference type="Gene3D" id="1.10.530.10">
    <property type="match status" value="2"/>
</dbReference>
<dbReference type="InterPro" id="IPR008258">
    <property type="entry name" value="Transglycosylase_SLT_dom_1"/>
</dbReference>
<comment type="similarity">
    <text evidence="1">Belongs to the transglycosylase Slt family.</text>
</comment>
<dbReference type="Pfam" id="PF01476">
    <property type="entry name" value="LysM"/>
    <property type="match status" value="1"/>
</dbReference>
<dbReference type="SUPFAM" id="SSF53955">
    <property type="entry name" value="Lysozyme-like"/>
    <property type="match status" value="2"/>
</dbReference>
<dbReference type="PROSITE" id="PS51782">
    <property type="entry name" value="LYSM"/>
    <property type="match status" value="1"/>
</dbReference>
<name>A0A656HJK4_THINJ</name>
<dbReference type="CDD" id="cd00118">
    <property type="entry name" value="LysM"/>
    <property type="match status" value="1"/>
</dbReference>
<dbReference type="Pfam" id="PF01464">
    <property type="entry name" value="SLT"/>
    <property type="match status" value="2"/>
</dbReference>
<evidence type="ECO:0000256" key="1">
    <source>
        <dbReference type="ARBA" id="ARBA00007734"/>
    </source>
</evidence>
<evidence type="ECO:0000313" key="3">
    <source>
        <dbReference type="EMBL" id="EIJ36392.1"/>
    </source>
</evidence>
<dbReference type="InterPro" id="IPR023346">
    <property type="entry name" value="Lysozyme-like_dom_sf"/>
</dbReference>
<sequence length="590" mass="62974" precursor="true">MGGVCSSAYAAGAKACDATVSASNQKQADPFQQEIRQAAKRYDINPALIKSVMMVTDCPDPDRVAANGQSGLMQLMPATAKRFGATAIFDPAENIDAGARYIAYLMKRYEGSVAQVFTAYAADEGWEWGHETVITPFKDVSKPVGSMLDGLQKLGYYNKKANRQAHALLREWESSDPAYHAALQALPLSAEQKAEAAWLKARSAKVHYPRGKELRSCEGVSGKTIEALAVPYDGIIQKAAKRHGINPALLKSVIAAESCYREMVVSYKGASGLMQLMPATAEDLGVFDIFDPEENVNAGARYLASLLRSYNGSISHAVAAYNAGPGRIEKGAPITVSFTETRGYIRKVLTNLTKLEKGKKSVERARLLLADWEQEEKDYQAGLRGEVLAVVEPEAETDSTAAATLPQPNPPTPITVQDSTRLQEQPPQPVTVAAVSAPTQIFGEATPELKLASLRGESAVGTLQHAGFRPDVRLISAIDQGIVRVKSVSSVTIAPAAVTELPATKVAPAPEPAGLADCRTLPQALAAHTRPQGSGRYQAFFYHAQGGETLASIAARLGLSPIGIARLSNLPPDAQPNAGSRLKVAECARN</sequence>
<dbReference type="AlphaFoldDB" id="A0A656HJK4"/>
<proteinExistence type="inferred from homology"/>
<dbReference type="EMBL" id="JH651384">
    <property type="protein sequence ID" value="EIJ36392.1"/>
    <property type="molecule type" value="Genomic_DNA"/>
</dbReference>
<dbReference type="InterPro" id="IPR018392">
    <property type="entry name" value="LysM"/>
</dbReference>
<organism evidence="3 4">
    <name type="scientific">Thiothrix nivea (strain ATCC 35100 / DSM 5205 / JP2)</name>
    <dbReference type="NCBI Taxonomy" id="870187"/>
    <lineage>
        <taxon>Bacteria</taxon>
        <taxon>Pseudomonadati</taxon>
        <taxon>Pseudomonadota</taxon>
        <taxon>Gammaproteobacteria</taxon>
        <taxon>Thiotrichales</taxon>
        <taxon>Thiotrichaceae</taxon>
        <taxon>Thiothrix</taxon>
    </lineage>
</organism>
<protein>
    <submittedName>
        <fullName evidence="3">Lytic transglycosylase catalytic</fullName>
    </submittedName>
</protein>